<dbReference type="SUPFAM" id="SSF55315">
    <property type="entry name" value="L30e-like"/>
    <property type="match status" value="1"/>
</dbReference>
<dbReference type="GO" id="GO:0003723">
    <property type="term" value="F:RNA binding"/>
    <property type="evidence" value="ECO:0007669"/>
    <property type="project" value="InterPro"/>
</dbReference>
<feature type="domain" description="Ribosomal protein eL8/eL30/eS12/Gadd45" evidence="3">
    <location>
        <begin position="26"/>
        <end position="88"/>
    </location>
</feature>
<dbReference type="eggNOG" id="KOG2988">
    <property type="taxonomic scope" value="Eukaryota"/>
</dbReference>
<dbReference type="Ensembl" id="ENSOGAT00000031143.1">
    <property type="protein sequence ID" value="ENSOGAP00000022496.1"/>
    <property type="gene ID" value="ENSOGAG00000034271.1"/>
</dbReference>
<reference evidence="5" key="1">
    <citation type="submission" date="2011-03" db="EMBL/GenBank/DDBJ databases">
        <title>Version 3 of the genome sequence of Otolemur garnettii (Bushbaby).</title>
        <authorList>
            <consortium name="The Broad Institute Genome Sequencing Platform"/>
            <person name="Di Palma F."/>
            <person name="Johnson J."/>
            <person name="Lander E.S."/>
            <person name="Lindblad-Toh K."/>
            <person name="Jaffe D.B."/>
            <person name="Gnerre S."/>
            <person name="MacCallum I."/>
            <person name="Przybylski D."/>
            <person name="Ribeiro F.J."/>
            <person name="Burton J.N."/>
            <person name="Walker B.J."/>
            <person name="Sharpe T."/>
            <person name="Hall G."/>
        </authorList>
    </citation>
    <scope>NUCLEOTIDE SEQUENCE [LARGE SCALE GENOMIC DNA]</scope>
</reference>
<dbReference type="Proteomes" id="UP000005225">
    <property type="component" value="Unassembled WGS sequence"/>
</dbReference>
<evidence type="ECO:0000259" key="3">
    <source>
        <dbReference type="Pfam" id="PF01248"/>
    </source>
</evidence>
<dbReference type="InParanoid" id="H0Y2A3"/>
<keyword evidence="1" id="KW-0689">Ribosomal protein</keyword>
<evidence type="ECO:0000256" key="2">
    <source>
        <dbReference type="ARBA" id="ARBA00023274"/>
    </source>
</evidence>
<organism evidence="4 5">
    <name type="scientific">Otolemur garnettii</name>
    <name type="common">Small-eared galago</name>
    <name type="synonym">Garnett's greater bushbaby</name>
    <dbReference type="NCBI Taxonomy" id="30611"/>
    <lineage>
        <taxon>Eukaryota</taxon>
        <taxon>Metazoa</taxon>
        <taxon>Chordata</taxon>
        <taxon>Craniata</taxon>
        <taxon>Vertebrata</taxon>
        <taxon>Euteleostomi</taxon>
        <taxon>Mammalia</taxon>
        <taxon>Eutheria</taxon>
        <taxon>Euarchontoglires</taxon>
        <taxon>Primates</taxon>
        <taxon>Strepsirrhini</taxon>
        <taxon>Lorisiformes</taxon>
        <taxon>Galagidae</taxon>
        <taxon>Otolemur</taxon>
    </lineage>
</organism>
<dbReference type="InterPro" id="IPR039109">
    <property type="entry name" value="Ribosomal_eL30-like"/>
</dbReference>
<dbReference type="OMA" id="EIEHHAM"/>
<dbReference type="Gene3D" id="3.30.1330.30">
    <property type="match status" value="1"/>
</dbReference>
<dbReference type="EMBL" id="AAQR03103016">
    <property type="status" value="NOT_ANNOTATED_CDS"/>
    <property type="molecule type" value="Genomic_DNA"/>
</dbReference>
<dbReference type="AlphaFoldDB" id="H0Y2A3"/>
<dbReference type="GO" id="GO:1990904">
    <property type="term" value="C:ribonucleoprotein complex"/>
    <property type="evidence" value="ECO:0007669"/>
    <property type="project" value="UniProtKB-KW"/>
</dbReference>
<dbReference type="InterPro" id="IPR004038">
    <property type="entry name" value="Ribosomal_eL8/eL30/eS12/Gad45"/>
</dbReference>
<protein>
    <recommendedName>
        <fullName evidence="3">Ribosomal protein eL8/eL30/eS12/Gadd45 domain-containing protein</fullName>
    </recommendedName>
</protein>
<reference evidence="4" key="2">
    <citation type="submission" date="2025-08" db="UniProtKB">
        <authorList>
            <consortium name="Ensembl"/>
        </authorList>
    </citation>
    <scope>IDENTIFICATION</scope>
</reference>
<keyword evidence="2" id="KW-0687">Ribonucleoprotein</keyword>
<reference evidence="4" key="3">
    <citation type="submission" date="2025-09" db="UniProtKB">
        <authorList>
            <consortium name="Ensembl"/>
        </authorList>
    </citation>
    <scope>IDENTIFICATION</scope>
</reference>
<evidence type="ECO:0000313" key="4">
    <source>
        <dbReference type="Ensembl" id="ENSOGAP00000022496.1"/>
    </source>
</evidence>
<sequence length="100" mass="11125">GHKKDQKSSELISLRLQLIMKSLKYTQTLKMVRQGEVKLVTLANTCPALRQSEIEHSAMFAKNTDVGTARGKYYRLCTLAVTDPGDSDTIRSIPGRTGEK</sequence>
<keyword evidence="5" id="KW-1185">Reference proteome</keyword>
<dbReference type="HOGENOM" id="CLU_130502_0_1_1"/>
<dbReference type="PANTHER" id="PTHR11449">
    <property type="entry name" value="RIBOSOMAL PROTEIN L30"/>
    <property type="match status" value="1"/>
</dbReference>
<name>H0Y2A3_OTOGA</name>
<dbReference type="Pfam" id="PF01248">
    <property type="entry name" value="Ribosomal_L7Ae"/>
    <property type="match status" value="1"/>
</dbReference>
<evidence type="ECO:0000313" key="5">
    <source>
        <dbReference type="Proteomes" id="UP000005225"/>
    </source>
</evidence>
<proteinExistence type="predicted"/>
<dbReference type="GO" id="GO:0005840">
    <property type="term" value="C:ribosome"/>
    <property type="evidence" value="ECO:0007669"/>
    <property type="project" value="UniProtKB-KW"/>
</dbReference>
<accession>H0Y2A3</accession>
<dbReference type="GeneTree" id="ENSGT00390000012138"/>
<evidence type="ECO:0000256" key="1">
    <source>
        <dbReference type="ARBA" id="ARBA00022980"/>
    </source>
</evidence>
<dbReference type="STRING" id="30611.ENSOGAP00000022496"/>
<dbReference type="InterPro" id="IPR029064">
    <property type="entry name" value="Ribosomal_eL30-like_sf"/>
</dbReference>